<name>A0A1M5Q5E2_9FIRM</name>
<evidence type="ECO:0000313" key="8">
    <source>
        <dbReference type="Proteomes" id="UP000242329"/>
    </source>
</evidence>
<evidence type="ECO:0000256" key="2">
    <source>
        <dbReference type="SAM" id="Coils"/>
    </source>
</evidence>
<feature type="domain" description="CusB-like beta-barrel" evidence="5">
    <location>
        <begin position="210"/>
        <end position="283"/>
    </location>
</feature>
<keyword evidence="3" id="KW-0732">Signal</keyword>
<dbReference type="PANTHER" id="PTHR30469">
    <property type="entry name" value="MULTIDRUG RESISTANCE PROTEIN MDTA"/>
    <property type="match status" value="1"/>
</dbReference>
<evidence type="ECO:0000256" key="1">
    <source>
        <dbReference type="ARBA" id="ARBA00009477"/>
    </source>
</evidence>
<dbReference type="Gene3D" id="2.40.50.100">
    <property type="match status" value="1"/>
</dbReference>
<feature type="domain" description="YknX-like C-terminal permuted SH3-like" evidence="6">
    <location>
        <begin position="289"/>
        <end position="358"/>
    </location>
</feature>
<dbReference type="Gene3D" id="1.10.287.470">
    <property type="entry name" value="Helix hairpin bin"/>
    <property type="match status" value="1"/>
</dbReference>
<keyword evidence="2" id="KW-0175">Coiled coil</keyword>
<dbReference type="SUPFAM" id="SSF111369">
    <property type="entry name" value="HlyD-like secretion proteins"/>
    <property type="match status" value="1"/>
</dbReference>
<dbReference type="PANTHER" id="PTHR30469:SF15">
    <property type="entry name" value="HLYD FAMILY OF SECRETION PROTEINS"/>
    <property type="match status" value="1"/>
</dbReference>
<comment type="similarity">
    <text evidence="1">Belongs to the membrane fusion protein (MFP) (TC 8.A.1) family.</text>
</comment>
<dbReference type="Pfam" id="PF25989">
    <property type="entry name" value="YknX_C"/>
    <property type="match status" value="1"/>
</dbReference>
<dbReference type="Pfam" id="PF25917">
    <property type="entry name" value="BSH_RND"/>
    <property type="match status" value="1"/>
</dbReference>
<dbReference type="InterPro" id="IPR058637">
    <property type="entry name" value="YknX-like_C"/>
</dbReference>
<feature type="signal peptide" evidence="3">
    <location>
        <begin position="1"/>
        <end position="28"/>
    </location>
</feature>
<feature type="chain" id="PRO_5013019674" evidence="3">
    <location>
        <begin position="29"/>
        <end position="363"/>
    </location>
</feature>
<dbReference type="AlphaFoldDB" id="A0A1M5Q5E2"/>
<dbReference type="STRING" id="1123382.SAMN02745221_01659"/>
<evidence type="ECO:0000313" key="7">
    <source>
        <dbReference type="EMBL" id="SHH09218.1"/>
    </source>
</evidence>
<dbReference type="OrthoDB" id="9810430at2"/>
<evidence type="ECO:0000259" key="5">
    <source>
        <dbReference type="Pfam" id="PF25954"/>
    </source>
</evidence>
<keyword evidence="8" id="KW-1185">Reference proteome</keyword>
<accession>A0A1M5Q5E2</accession>
<feature type="domain" description="Multidrug resistance protein MdtA-like barrel-sandwich hybrid" evidence="4">
    <location>
        <begin position="64"/>
        <end position="196"/>
    </location>
</feature>
<dbReference type="GO" id="GO:0015562">
    <property type="term" value="F:efflux transmembrane transporter activity"/>
    <property type="evidence" value="ECO:0007669"/>
    <property type="project" value="TreeGrafter"/>
</dbReference>
<protein>
    <submittedName>
        <fullName evidence="7">RND family efflux transporter, MFP subunit</fullName>
    </submittedName>
</protein>
<feature type="coiled-coil region" evidence="2">
    <location>
        <begin position="103"/>
        <end position="161"/>
    </location>
</feature>
<evidence type="ECO:0000256" key="3">
    <source>
        <dbReference type="SAM" id="SignalP"/>
    </source>
</evidence>
<dbReference type="GO" id="GO:1990281">
    <property type="term" value="C:efflux pump complex"/>
    <property type="evidence" value="ECO:0007669"/>
    <property type="project" value="TreeGrafter"/>
</dbReference>
<dbReference type="EMBL" id="FQWY01000030">
    <property type="protein sequence ID" value="SHH09218.1"/>
    <property type="molecule type" value="Genomic_DNA"/>
</dbReference>
<dbReference type="RefSeq" id="WP_073092715.1">
    <property type="nucleotide sequence ID" value="NZ_FQWY01000030.1"/>
</dbReference>
<dbReference type="Gene3D" id="2.40.420.20">
    <property type="match status" value="1"/>
</dbReference>
<evidence type="ECO:0000259" key="4">
    <source>
        <dbReference type="Pfam" id="PF25917"/>
    </source>
</evidence>
<gene>
    <name evidence="7" type="ORF">SAMN02745221_01659</name>
</gene>
<dbReference type="Proteomes" id="UP000242329">
    <property type="component" value="Unassembled WGS sequence"/>
</dbReference>
<evidence type="ECO:0000259" key="6">
    <source>
        <dbReference type="Pfam" id="PF25989"/>
    </source>
</evidence>
<dbReference type="InterPro" id="IPR006143">
    <property type="entry name" value="RND_pump_MFP"/>
</dbReference>
<dbReference type="Pfam" id="PF25954">
    <property type="entry name" value="Beta-barrel_RND_2"/>
    <property type="match status" value="1"/>
</dbReference>
<proteinExistence type="inferred from homology"/>
<dbReference type="InterPro" id="IPR058625">
    <property type="entry name" value="MdtA-like_BSH"/>
</dbReference>
<dbReference type="FunFam" id="2.40.30.170:FF:000010">
    <property type="entry name" value="Efflux RND transporter periplasmic adaptor subunit"/>
    <property type="match status" value="1"/>
</dbReference>
<organism evidence="7 8">
    <name type="scientific">Thermosyntropha lipolytica DSM 11003</name>
    <dbReference type="NCBI Taxonomy" id="1123382"/>
    <lineage>
        <taxon>Bacteria</taxon>
        <taxon>Bacillati</taxon>
        <taxon>Bacillota</taxon>
        <taxon>Clostridia</taxon>
        <taxon>Eubacteriales</taxon>
        <taxon>Syntrophomonadaceae</taxon>
        <taxon>Thermosyntropha</taxon>
    </lineage>
</organism>
<dbReference type="NCBIfam" id="TIGR01730">
    <property type="entry name" value="RND_mfp"/>
    <property type="match status" value="1"/>
</dbReference>
<sequence length="363" mass="39120">MLACKMKKLGVLMLIALLLVLPGCKKEAEEEKEVPLTVTVAEAKMRDITERVRYAGFVKGVSEVAVYPKAAGKIAEIYIKEGDYVSAGQVIARIDSSDYEVALRQAEVGKEAAEVQLRSAESNLERIRMLYEAGAASKQQLEGAETAVESAEVAVKQALAAIDAASVQVNNCTITSPISGVVGRVNVERGSMVSQQVPLTSVADVSSLEVEIMVGEADINYITPGREVEVMVKAAREKAYKGRVVSVSPLADPMKKSYPVKVRIMDKDDRIRPGMFAEVEVAARAKGSVLAVPRNGIVAKGARKVVFVIDEENRARMKEVETGLSGRDYVEIVKGLKEGERIIVKGNTLVDEGTLVRVAGGEK</sequence>
<dbReference type="InterPro" id="IPR058792">
    <property type="entry name" value="Beta-barrel_RND_2"/>
</dbReference>
<reference evidence="8" key="1">
    <citation type="submission" date="2016-11" db="EMBL/GenBank/DDBJ databases">
        <authorList>
            <person name="Varghese N."/>
            <person name="Submissions S."/>
        </authorList>
    </citation>
    <scope>NUCLEOTIDE SEQUENCE [LARGE SCALE GENOMIC DNA]</scope>
    <source>
        <strain evidence="8">DSM 11003</strain>
    </source>
</reference>
<dbReference type="Gene3D" id="2.40.30.170">
    <property type="match status" value="1"/>
</dbReference>